<protein>
    <submittedName>
        <fullName evidence="1">Uncharacterized protein</fullName>
    </submittedName>
</protein>
<gene>
    <name evidence="1" type="ORF">COV24_03070</name>
</gene>
<name>A0A2H0RA40_UNCKA</name>
<organism evidence="1 2">
    <name type="scientific">candidate division WWE3 bacterium CG10_big_fil_rev_8_21_14_0_10_32_10</name>
    <dbReference type="NCBI Taxonomy" id="1975090"/>
    <lineage>
        <taxon>Bacteria</taxon>
        <taxon>Katanobacteria</taxon>
    </lineage>
</organism>
<evidence type="ECO:0000313" key="2">
    <source>
        <dbReference type="Proteomes" id="UP000230214"/>
    </source>
</evidence>
<sequence>MNKNTKPILITIKNQEGYSLGTAKTVAELGEAIQKHQNEEINFWIGNKRLRNRETAKYLLWQQELGNL</sequence>
<dbReference type="Proteomes" id="UP000230214">
    <property type="component" value="Unassembled WGS sequence"/>
</dbReference>
<proteinExistence type="predicted"/>
<evidence type="ECO:0000313" key="1">
    <source>
        <dbReference type="EMBL" id="PIR43401.1"/>
    </source>
</evidence>
<reference evidence="1 2" key="1">
    <citation type="submission" date="2017-09" db="EMBL/GenBank/DDBJ databases">
        <title>Depth-based differentiation of microbial function through sediment-hosted aquifers and enrichment of novel symbionts in the deep terrestrial subsurface.</title>
        <authorList>
            <person name="Probst A.J."/>
            <person name="Ladd B."/>
            <person name="Jarett J.K."/>
            <person name="Geller-Mcgrath D.E."/>
            <person name="Sieber C.M."/>
            <person name="Emerson J.B."/>
            <person name="Anantharaman K."/>
            <person name="Thomas B.C."/>
            <person name="Malmstrom R."/>
            <person name="Stieglmeier M."/>
            <person name="Klingl A."/>
            <person name="Woyke T."/>
            <person name="Ryan C.M."/>
            <person name="Banfield J.F."/>
        </authorList>
    </citation>
    <scope>NUCLEOTIDE SEQUENCE [LARGE SCALE GENOMIC DNA]</scope>
    <source>
        <strain evidence="1">CG10_big_fil_rev_8_21_14_0_10_32_10</strain>
    </source>
</reference>
<dbReference type="AlphaFoldDB" id="A0A2H0RA40"/>
<accession>A0A2H0RA40</accession>
<comment type="caution">
    <text evidence="1">The sequence shown here is derived from an EMBL/GenBank/DDBJ whole genome shotgun (WGS) entry which is preliminary data.</text>
</comment>
<dbReference type="EMBL" id="PCXU01000025">
    <property type="protein sequence ID" value="PIR43401.1"/>
    <property type="molecule type" value="Genomic_DNA"/>
</dbReference>